<gene>
    <name evidence="3" type="ORF">GCM10023213_22910</name>
</gene>
<keyword evidence="4" id="KW-1185">Reference proteome</keyword>
<keyword evidence="2" id="KW-1133">Transmembrane helix</keyword>
<protein>
    <submittedName>
        <fullName evidence="3">Uncharacterized protein</fullName>
    </submittedName>
</protein>
<feature type="transmembrane region" description="Helical" evidence="2">
    <location>
        <begin position="42"/>
        <end position="69"/>
    </location>
</feature>
<keyword evidence="2" id="KW-0812">Transmembrane</keyword>
<dbReference type="Proteomes" id="UP001499852">
    <property type="component" value="Unassembled WGS sequence"/>
</dbReference>
<accession>A0ABP9P3U5</accession>
<feature type="region of interest" description="Disordered" evidence="1">
    <location>
        <begin position="129"/>
        <end position="156"/>
    </location>
</feature>
<proteinExistence type="predicted"/>
<reference evidence="4" key="1">
    <citation type="journal article" date="2019" name="Int. J. Syst. Evol. Microbiol.">
        <title>The Global Catalogue of Microorganisms (GCM) 10K type strain sequencing project: providing services to taxonomists for standard genome sequencing and annotation.</title>
        <authorList>
            <consortium name="The Broad Institute Genomics Platform"/>
            <consortium name="The Broad Institute Genome Sequencing Center for Infectious Disease"/>
            <person name="Wu L."/>
            <person name="Ma J."/>
        </authorList>
    </citation>
    <scope>NUCLEOTIDE SEQUENCE [LARGE SCALE GENOMIC DNA]</scope>
    <source>
        <strain evidence="4">JCM 18053</strain>
    </source>
</reference>
<sequence length="156" mass="16612">MGVCVVMAAAFMMSLVMCVIVPTAFMMHVAMVMPATFMMHMLVFVVMIMPAAAFGFFGVIMAAVLVVVVTTAACPMVVAFAAGDFGPHGQQIEQAHDGQADARVQNHRTEDAVAREVLVHTARVMEIQQHGAPEEQQSNADEMGESAGSAHGMRMG</sequence>
<keyword evidence="2" id="KW-0472">Membrane</keyword>
<evidence type="ECO:0000256" key="1">
    <source>
        <dbReference type="SAM" id="MobiDB-lite"/>
    </source>
</evidence>
<evidence type="ECO:0000256" key="2">
    <source>
        <dbReference type="SAM" id="Phobius"/>
    </source>
</evidence>
<comment type="caution">
    <text evidence="3">The sequence shown here is derived from an EMBL/GenBank/DDBJ whole genome shotgun (WGS) entry which is preliminary data.</text>
</comment>
<name>A0ABP9P3U5_9BACT</name>
<evidence type="ECO:0000313" key="4">
    <source>
        <dbReference type="Proteomes" id="UP001499852"/>
    </source>
</evidence>
<evidence type="ECO:0000313" key="3">
    <source>
        <dbReference type="EMBL" id="GAA5140381.1"/>
    </source>
</evidence>
<feature type="transmembrane region" description="Helical" evidence="2">
    <location>
        <begin position="6"/>
        <end position="30"/>
    </location>
</feature>
<dbReference type="EMBL" id="BAABIA010000004">
    <property type="protein sequence ID" value="GAA5140381.1"/>
    <property type="molecule type" value="Genomic_DNA"/>
</dbReference>
<organism evidence="3 4">
    <name type="scientific">Prosthecobacter algae</name>
    <dbReference type="NCBI Taxonomy" id="1144682"/>
    <lineage>
        <taxon>Bacteria</taxon>
        <taxon>Pseudomonadati</taxon>
        <taxon>Verrucomicrobiota</taxon>
        <taxon>Verrucomicrobiia</taxon>
        <taxon>Verrucomicrobiales</taxon>
        <taxon>Verrucomicrobiaceae</taxon>
        <taxon>Prosthecobacter</taxon>
    </lineage>
</organism>